<keyword evidence="2" id="KW-1185">Reference proteome</keyword>
<evidence type="ECO:0000313" key="1">
    <source>
        <dbReference type="EMBL" id="GET31242.1"/>
    </source>
</evidence>
<name>A0A5M4ATN9_9BACT</name>
<gene>
    <name evidence="1" type="ORF">PbJCM13498_01050</name>
</gene>
<dbReference type="AlphaFoldDB" id="A0A5M4ATN9"/>
<dbReference type="EMBL" id="BLAX01000001">
    <property type="protein sequence ID" value="GET31242.1"/>
    <property type="molecule type" value="Genomic_DNA"/>
</dbReference>
<accession>A0A5M4ATN9</accession>
<dbReference type="Proteomes" id="UP000391834">
    <property type="component" value="Unassembled WGS sequence"/>
</dbReference>
<comment type="caution">
    <text evidence="1">The sequence shown here is derived from an EMBL/GenBank/DDBJ whole genome shotgun (WGS) entry which is preliminary data.</text>
</comment>
<organism evidence="1 2">
    <name type="scientific">Prolixibacter bellariivorans</name>
    <dbReference type="NCBI Taxonomy" id="314319"/>
    <lineage>
        <taxon>Bacteria</taxon>
        <taxon>Pseudomonadati</taxon>
        <taxon>Bacteroidota</taxon>
        <taxon>Bacteroidia</taxon>
        <taxon>Marinilabiliales</taxon>
        <taxon>Prolixibacteraceae</taxon>
        <taxon>Prolixibacter</taxon>
    </lineage>
</organism>
<protein>
    <submittedName>
        <fullName evidence="1">Uncharacterized protein</fullName>
    </submittedName>
</protein>
<reference evidence="1 2" key="1">
    <citation type="submission" date="2019-10" db="EMBL/GenBank/DDBJ databases">
        <title>Prolixibacter strains distinguished by the presence of nitrate reductase genes were adept at nitrate-dependent anaerobic corrosion of metallic iron and carbon steel.</title>
        <authorList>
            <person name="Iino T."/>
            <person name="Shono N."/>
            <person name="Ito K."/>
            <person name="Nakamura R."/>
            <person name="Sueoka K."/>
            <person name="Harayama S."/>
            <person name="Ohkuma M."/>
        </authorList>
    </citation>
    <scope>NUCLEOTIDE SEQUENCE [LARGE SCALE GENOMIC DNA]</scope>
    <source>
        <strain evidence="1 2">JCM 13498</strain>
    </source>
</reference>
<sequence>MRTDTINKEIYFLAIPKGVFYMPYRYVKNTFSSRYKKNKHTTFTHTLWVIKNETYSKHKTD</sequence>
<evidence type="ECO:0000313" key="2">
    <source>
        <dbReference type="Proteomes" id="UP000391834"/>
    </source>
</evidence>
<proteinExistence type="predicted"/>